<dbReference type="WBParaSite" id="L893_g4354.t3">
    <property type="protein sequence ID" value="L893_g4354.t3"/>
    <property type="gene ID" value="L893_g4354"/>
</dbReference>
<evidence type="ECO:0000256" key="1">
    <source>
        <dbReference type="SAM" id="MobiDB-lite"/>
    </source>
</evidence>
<protein>
    <submittedName>
        <fullName evidence="3">Late endosomal/lysosomal adaptor and MAPK and MTOR activator 1</fullName>
    </submittedName>
</protein>
<evidence type="ECO:0000313" key="3">
    <source>
        <dbReference type="WBParaSite" id="L893_g4354.t3"/>
    </source>
</evidence>
<proteinExistence type="predicted"/>
<evidence type="ECO:0000313" key="2">
    <source>
        <dbReference type="Proteomes" id="UP000095287"/>
    </source>
</evidence>
<sequence>MDIAMDLVRKFCCCTGGNDSEDSDQRQLIDEQNDFNVITARNPTNNTYGSNGLNGPTSENGIVPFTAFPTISTTEQEDTLDVSNRPEYFESEVSSLTEDDIKRGIIDVSAGPNNSGINNAEQAQRARFYDEQLRKHDQAVAARAGTTPGQETSDSVGVLKNVGNHVMDMLTRPAPSSSVIKAVEDLANQVTNAVNEGIKVQNKESLVVYMD</sequence>
<dbReference type="Proteomes" id="UP000095287">
    <property type="component" value="Unplaced"/>
</dbReference>
<organism evidence="2 3">
    <name type="scientific">Steinernema glaseri</name>
    <dbReference type="NCBI Taxonomy" id="37863"/>
    <lineage>
        <taxon>Eukaryota</taxon>
        <taxon>Metazoa</taxon>
        <taxon>Ecdysozoa</taxon>
        <taxon>Nematoda</taxon>
        <taxon>Chromadorea</taxon>
        <taxon>Rhabditida</taxon>
        <taxon>Tylenchina</taxon>
        <taxon>Panagrolaimomorpha</taxon>
        <taxon>Strongyloidoidea</taxon>
        <taxon>Steinernematidae</taxon>
        <taxon>Steinernema</taxon>
    </lineage>
</organism>
<dbReference type="AlphaFoldDB" id="A0A1I8ACI3"/>
<feature type="region of interest" description="Disordered" evidence="1">
    <location>
        <begin position="39"/>
        <end position="59"/>
    </location>
</feature>
<accession>A0A1I8ACI3</accession>
<keyword evidence="2" id="KW-1185">Reference proteome</keyword>
<name>A0A1I8ACI3_9BILA</name>
<reference evidence="3" key="1">
    <citation type="submission" date="2016-11" db="UniProtKB">
        <authorList>
            <consortium name="WormBaseParasite"/>
        </authorList>
    </citation>
    <scope>IDENTIFICATION</scope>
</reference>